<organism evidence="1 2">
    <name type="scientific">Candidatus Aramenus sulfurataquae</name>
    <dbReference type="NCBI Taxonomy" id="1326980"/>
    <lineage>
        <taxon>Archaea</taxon>
        <taxon>Thermoproteota</taxon>
        <taxon>Thermoprotei</taxon>
        <taxon>Sulfolobales</taxon>
        <taxon>Sulfolobaceae</taxon>
        <taxon>Candidatus Aramenus</taxon>
    </lineage>
</organism>
<comment type="caution">
    <text evidence="1">The sequence shown here is derived from an EMBL/GenBank/DDBJ whole genome shotgun (WGS) entry which is preliminary data.</text>
</comment>
<gene>
    <name evidence="1" type="ORF">TQ35_0000730</name>
</gene>
<sequence length="239" mass="25673">MGKKLMQQRAGRGNINFRNPGWLRIGKVRYPSNLTSHHIGKVLDILHNPGMLAPVAKIKMDDGTTFYTQAVQGLAINQKIEIGAGSPPVMGNIVEVGSLTEGTIISNVEKYRGDGGRYARSAGSYAIVIGKSGDKVLIRLPSGKIEEVMPNALATIGTVAGGGVTDKPLLKAGNNYWKYKVKAKKWPVVRGVAMNVVDHPHGGGLHQSVSRSSTVSRNAPPGRKVGHIAARRTGRRERK</sequence>
<keyword evidence="1" id="KW-0687">Ribonucleoprotein</keyword>
<dbReference type="Proteomes" id="UP000053480">
    <property type="component" value="Unassembled WGS sequence"/>
</dbReference>
<accession>A0ACC6TLN9</accession>
<proteinExistence type="predicted"/>
<name>A0ACC6TLN9_9CREN</name>
<evidence type="ECO:0000313" key="2">
    <source>
        <dbReference type="Proteomes" id="UP000053480"/>
    </source>
</evidence>
<dbReference type="EMBL" id="JZWS03000001">
    <property type="protein sequence ID" value="MEW9490733.1"/>
    <property type="molecule type" value="Genomic_DNA"/>
</dbReference>
<keyword evidence="1" id="KW-0689">Ribosomal protein</keyword>
<protein>
    <submittedName>
        <fullName evidence="1">50S ribosomal protein L2</fullName>
    </submittedName>
</protein>
<reference evidence="1" key="1">
    <citation type="submission" date="2024-07" db="EMBL/GenBank/DDBJ databases">
        <title>Metagenome and Metagenome-Assembled Genomes of Archaea from a hot spring from the geothermal field of Los Azufres, Mexico.</title>
        <authorList>
            <person name="Marin-Paredes R."/>
            <person name="Martinez-Romero E."/>
            <person name="Servin-Garciduenas L.E."/>
        </authorList>
    </citation>
    <scope>NUCLEOTIDE SEQUENCE</scope>
    <source>
        <strain evidence="1">AZ1-454</strain>
    </source>
</reference>
<evidence type="ECO:0000313" key="1">
    <source>
        <dbReference type="EMBL" id="MEW9490733.1"/>
    </source>
</evidence>